<keyword evidence="5" id="KW-0479">Metal-binding</keyword>
<dbReference type="GO" id="GO:0016787">
    <property type="term" value="F:hydrolase activity"/>
    <property type="evidence" value="ECO:0007669"/>
    <property type="project" value="UniProtKB-KW"/>
</dbReference>
<dbReference type="GO" id="GO:0005634">
    <property type="term" value="C:nucleus"/>
    <property type="evidence" value="ECO:0007669"/>
    <property type="project" value="UniProtKB-SubCell"/>
</dbReference>
<dbReference type="Proteomes" id="UP000265020">
    <property type="component" value="Unassembled WGS sequence"/>
</dbReference>
<keyword evidence="8" id="KW-0812">Transmembrane</keyword>
<keyword evidence="8" id="KW-0472">Membrane</keyword>
<dbReference type="Pfam" id="PF13359">
    <property type="entry name" value="DDE_Tnp_4"/>
    <property type="match status" value="1"/>
</dbReference>
<dbReference type="PANTHER" id="PTHR22930">
    <property type="match status" value="1"/>
</dbReference>
<accession>A0A3Q2CA38</accession>
<dbReference type="InterPro" id="IPR027806">
    <property type="entry name" value="HARBI1_dom"/>
</dbReference>
<evidence type="ECO:0000313" key="11">
    <source>
        <dbReference type="Proteomes" id="UP000265020"/>
    </source>
</evidence>
<protein>
    <recommendedName>
        <fullName evidence="9">DDE Tnp4 domain-containing protein</fullName>
    </recommendedName>
</protein>
<keyword evidence="8" id="KW-1133">Transmembrane helix</keyword>
<dbReference type="Ensembl" id="ENSCVAT00000013105.1">
    <property type="protein sequence ID" value="ENSCVAP00000001634.1"/>
    <property type="gene ID" value="ENSCVAG00000002630.1"/>
</dbReference>
<keyword evidence="6" id="KW-0378">Hydrolase</keyword>
<organism evidence="10 11">
    <name type="scientific">Cyprinodon variegatus</name>
    <name type="common">Sheepshead minnow</name>
    <dbReference type="NCBI Taxonomy" id="28743"/>
    <lineage>
        <taxon>Eukaryota</taxon>
        <taxon>Metazoa</taxon>
        <taxon>Chordata</taxon>
        <taxon>Craniata</taxon>
        <taxon>Vertebrata</taxon>
        <taxon>Euteleostomi</taxon>
        <taxon>Actinopterygii</taxon>
        <taxon>Neopterygii</taxon>
        <taxon>Teleostei</taxon>
        <taxon>Neoteleostei</taxon>
        <taxon>Acanthomorphata</taxon>
        <taxon>Ovalentaria</taxon>
        <taxon>Atherinomorphae</taxon>
        <taxon>Cyprinodontiformes</taxon>
        <taxon>Cyprinodontidae</taxon>
        <taxon>Cyprinodon</taxon>
    </lineage>
</organism>
<dbReference type="GO" id="GO:0004518">
    <property type="term" value="F:nuclease activity"/>
    <property type="evidence" value="ECO:0007669"/>
    <property type="project" value="UniProtKB-KW"/>
</dbReference>
<dbReference type="AlphaFoldDB" id="A0A3Q2CA38"/>
<evidence type="ECO:0000313" key="10">
    <source>
        <dbReference type="Ensembl" id="ENSCVAP00000001634.1"/>
    </source>
</evidence>
<evidence type="ECO:0000256" key="2">
    <source>
        <dbReference type="ARBA" id="ARBA00004123"/>
    </source>
</evidence>
<proteinExistence type="inferred from homology"/>
<evidence type="ECO:0000256" key="1">
    <source>
        <dbReference type="ARBA" id="ARBA00001968"/>
    </source>
</evidence>
<feature type="transmembrane region" description="Helical" evidence="8">
    <location>
        <begin position="57"/>
        <end position="78"/>
    </location>
</feature>
<keyword evidence="7" id="KW-0539">Nucleus</keyword>
<evidence type="ECO:0000256" key="6">
    <source>
        <dbReference type="ARBA" id="ARBA00022801"/>
    </source>
</evidence>
<dbReference type="GO" id="GO:0046872">
    <property type="term" value="F:metal ion binding"/>
    <property type="evidence" value="ECO:0007669"/>
    <property type="project" value="UniProtKB-KW"/>
</dbReference>
<feature type="domain" description="DDE Tnp4" evidence="9">
    <location>
        <begin position="132"/>
        <end position="247"/>
    </location>
</feature>
<evidence type="ECO:0000256" key="4">
    <source>
        <dbReference type="ARBA" id="ARBA00022722"/>
    </source>
</evidence>
<evidence type="ECO:0000256" key="3">
    <source>
        <dbReference type="ARBA" id="ARBA00006958"/>
    </source>
</evidence>
<sequence>MDLRGFIDRWQNQNSSIVSTSCLYRELCGSGAEARRGFSDTEFIQNFRMFWTKRVAVGLYWLATGACYCTIANLFGIARSTVCSLVHDFCKAARHIPEYINLPQGDDLSEVVEDFKNRRGFPQCGGAFAESHIPIVAPEENHTHYFNRKRWHSVILQGVVDHRFCVHNAWVLRNSNVYFLAERTKILLNLTNVFYKILQVPIMLLGDLAYHVQSWLLKGYSDTGALTVEQQCFNEHHSRARMTVECGLDYEEPGEPVPPIERWAEGGVVADFSILISLLFQVKTRRSNTVKPCKEK</sequence>
<keyword evidence="11" id="KW-1185">Reference proteome</keyword>
<dbReference type="GeneTree" id="ENSGT00940000166756"/>
<comment type="cofactor">
    <cofactor evidence="1">
        <name>a divalent metal cation</name>
        <dbReference type="ChEBI" id="CHEBI:60240"/>
    </cofactor>
</comment>
<dbReference type="PROSITE" id="PS51257">
    <property type="entry name" value="PROKAR_LIPOPROTEIN"/>
    <property type="match status" value="1"/>
</dbReference>
<reference evidence="10" key="1">
    <citation type="submission" date="2025-08" db="UniProtKB">
        <authorList>
            <consortium name="Ensembl"/>
        </authorList>
    </citation>
    <scope>IDENTIFICATION</scope>
</reference>
<evidence type="ECO:0000259" key="9">
    <source>
        <dbReference type="Pfam" id="PF13359"/>
    </source>
</evidence>
<dbReference type="OMA" id="FIQNFRM"/>
<dbReference type="PANTHER" id="PTHR22930:SF206">
    <property type="entry name" value="NUCLEASE HARBI1"/>
    <property type="match status" value="1"/>
</dbReference>
<evidence type="ECO:0000256" key="8">
    <source>
        <dbReference type="SAM" id="Phobius"/>
    </source>
</evidence>
<evidence type="ECO:0000256" key="5">
    <source>
        <dbReference type="ARBA" id="ARBA00022723"/>
    </source>
</evidence>
<reference evidence="10" key="2">
    <citation type="submission" date="2025-09" db="UniProtKB">
        <authorList>
            <consortium name="Ensembl"/>
        </authorList>
    </citation>
    <scope>IDENTIFICATION</scope>
</reference>
<comment type="subcellular location">
    <subcellularLocation>
        <location evidence="2">Nucleus</location>
    </subcellularLocation>
</comment>
<evidence type="ECO:0000256" key="7">
    <source>
        <dbReference type="ARBA" id="ARBA00023242"/>
    </source>
</evidence>
<dbReference type="InterPro" id="IPR045249">
    <property type="entry name" value="HARBI1-like"/>
</dbReference>
<name>A0A3Q2CA38_CYPVA</name>
<comment type="similarity">
    <text evidence="3">Belongs to the HARBI1 family.</text>
</comment>
<keyword evidence="4" id="KW-0540">Nuclease</keyword>